<dbReference type="RefSeq" id="WP_027829102.1">
    <property type="nucleotide sequence ID" value="NZ_AUEH01000040.1"/>
</dbReference>
<dbReference type="EMBL" id="AZFW01000128">
    <property type="protein sequence ID" value="KRM25040.1"/>
    <property type="molecule type" value="Genomic_DNA"/>
</dbReference>
<dbReference type="OrthoDB" id="9956871at2"/>
<evidence type="ECO:0000313" key="3">
    <source>
        <dbReference type="Proteomes" id="UP000050949"/>
    </source>
</evidence>
<accession>A0A0R1X4G4</accession>
<dbReference type="AlphaFoldDB" id="A0A0R1X4G4"/>
<keyword evidence="1" id="KW-1133">Transmembrane helix</keyword>
<dbReference type="PATRIC" id="fig|1122147.4.peg.1155"/>
<evidence type="ECO:0000256" key="1">
    <source>
        <dbReference type="SAM" id="Phobius"/>
    </source>
</evidence>
<comment type="caution">
    <text evidence="2">The sequence shown here is derived from an EMBL/GenBank/DDBJ whole genome shotgun (WGS) entry which is preliminary data.</text>
</comment>
<dbReference type="Proteomes" id="UP000050949">
    <property type="component" value="Unassembled WGS sequence"/>
</dbReference>
<sequence length="72" mass="7509">MTGQDKGDPAPPPTRYQRWLTVCIIAGVLIGLSMGIVLHDVFMGLLIGATVGCGGGMAVAECVRAKPKRNQA</sequence>
<feature type="transmembrane region" description="Helical" evidence="1">
    <location>
        <begin position="44"/>
        <end position="63"/>
    </location>
</feature>
<feature type="transmembrane region" description="Helical" evidence="1">
    <location>
        <begin position="19"/>
        <end position="38"/>
    </location>
</feature>
<gene>
    <name evidence="2" type="ORF">FC91_GL001118</name>
</gene>
<keyword evidence="1" id="KW-0472">Membrane</keyword>
<name>A0A0R1X4G4_9LACO</name>
<protein>
    <submittedName>
        <fullName evidence="2">Uncharacterized protein</fullName>
    </submittedName>
</protein>
<keyword evidence="1" id="KW-0812">Transmembrane</keyword>
<dbReference type="eggNOG" id="ENOG5030BC5">
    <property type="taxonomic scope" value="Bacteria"/>
</dbReference>
<organism evidence="2 3">
    <name type="scientific">Schleiferilactobacillus harbinensis DSM 16991</name>
    <dbReference type="NCBI Taxonomy" id="1122147"/>
    <lineage>
        <taxon>Bacteria</taxon>
        <taxon>Bacillati</taxon>
        <taxon>Bacillota</taxon>
        <taxon>Bacilli</taxon>
        <taxon>Lactobacillales</taxon>
        <taxon>Lactobacillaceae</taxon>
        <taxon>Schleiferilactobacillus</taxon>
    </lineage>
</organism>
<reference evidence="2 3" key="1">
    <citation type="journal article" date="2015" name="Genome Announc.">
        <title>Expanding the biotechnology potential of lactobacilli through comparative genomics of 213 strains and associated genera.</title>
        <authorList>
            <person name="Sun Z."/>
            <person name="Harris H.M."/>
            <person name="McCann A."/>
            <person name="Guo C."/>
            <person name="Argimon S."/>
            <person name="Zhang W."/>
            <person name="Yang X."/>
            <person name="Jeffery I.B."/>
            <person name="Cooney J.C."/>
            <person name="Kagawa T.F."/>
            <person name="Liu W."/>
            <person name="Song Y."/>
            <person name="Salvetti E."/>
            <person name="Wrobel A."/>
            <person name="Rasinkangas P."/>
            <person name="Parkhill J."/>
            <person name="Rea M.C."/>
            <person name="O'Sullivan O."/>
            <person name="Ritari J."/>
            <person name="Douillard F.P."/>
            <person name="Paul Ross R."/>
            <person name="Yang R."/>
            <person name="Briner A.E."/>
            <person name="Felis G.E."/>
            <person name="de Vos W.M."/>
            <person name="Barrangou R."/>
            <person name="Klaenhammer T.R."/>
            <person name="Caufield P.W."/>
            <person name="Cui Y."/>
            <person name="Zhang H."/>
            <person name="O'Toole P.W."/>
        </authorList>
    </citation>
    <scope>NUCLEOTIDE SEQUENCE [LARGE SCALE GENOMIC DNA]</scope>
    <source>
        <strain evidence="2 3">DSM 16991</strain>
    </source>
</reference>
<evidence type="ECO:0000313" key="2">
    <source>
        <dbReference type="EMBL" id="KRM25040.1"/>
    </source>
</evidence>
<proteinExistence type="predicted"/>